<reference evidence="4 5" key="1">
    <citation type="journal article" date="2020" name="bioRxiv">
        <title>Metabolic contributions of an alphaproteobacterial endosymbiont in the apicomplexan Cardiosporidium cionae.</title>
        <authorList>
            <person name="Hunter E.S."/>
            <person name="Paight C.J."/>
            <person name="Lane C.E."/>
        </authorList>
    </citation>
    <scope>NUCLEOTIDE SEQUENCE [LARGE SCALE GENOMIC DNA]</scope>
    <source>
        <strain evidence="4">ESH_2018</strain>
    </source>
</reference>
<feature type="transmembrane region" description="Helical" evidence="2">
    <location>
        <begin position="375"/>
        <end position="397"/>
    </location>
</feature>
<comment type="caution">
    <text evidence="4">The sequence shown here is derived from an EMBL/GenBank/DDBJ whole genome shotgun (WGS) entry which is preliminary data.</text>
</comment>
<dbReference type="InterPro" id="IPR052243">
    <property type="entry name" value="Mito_inner_membrane_organizer"/>
</dbReference>
<dbReference type="InterPro" id="IPR018253">
    <property type="entry name" value="DnaJ_domain_CS"/>
</dbReference>
<dbReference type="PROSITE" id="PS00636">
    <property type="entry name" value="DNAJ_1"/>
    <property type="match status" value="1"/>
</dbReference>
<gene>
    <name evidence="4" type="ORF">IE077_001912</name>
</gene>
<dbReference type="InterPro" id="IPR036869">
    <property type="entry name" value="J_dom_sf"/>
</dbReference>
<dbReference type="Gene3D" id="1.10.287.110">
    <property type="entry name" value="DnaJ domain"/>
    <property type="match status" value="1"/>
</dbReference>
<evidence type="ECO:0000313" key="4">
    <source>
        <dbReference type="EMBL" id="KAF8821542.1"/>
    </source>
</evidence>
<organism evidence="4 5">
    <name type="scientific">Cardiosporidium cionae</name>
    <dbReference type="NCBI Taxonomy" id="476202"/>
    <lineage>
        <taxon>Eukaryota</taxon>
        <taxon>Sar</taxon>
        <taxon>Alveolata</taxon>
        <taxon>Apicomplexa</taxon>
        <taxon>Aconoidasida</taxon>
        <taxon>Nephromycida</taxon>
        <taxon>Cardiosporidium</taxon>
    </lineage>
</organism>
<dbReference type="SMART" id="SM00271">
    <property type="entry name" value="DnaJ"/>
    <property type="match status" value="1"/>
</dbReference>
<dbReference type="SUPFAM" id="SSF46565">
    <property type="entry name" value="Chaperone J-domain"/>
    <property type="match status" value="1"/>
</dbReference>
<evidence type="ECO:0000256" key="1">
    <source>
        <dbReference type="ARBA" id="ARBA00023186"/>
    </source>
</evidence>
<feature type="domain" description="J" evidence="3">
    <location>
        <begin position="10"/>
        <end position="80"/>
    </location>
</feature>
<keyword evidence="2" id="KW-0472">Membrane</keyword>
<evidence type="ECO:0000313" key="5">
    <source>
        <dbReference type="Proteomes" id="UP000823046"/>
    </source>
</evidence>
<keyword evidence="2" id="KW-1133">Transmembrane helix</keyword>
<evidence type="ECO:0000256" key="2">
    <source>
        <dbReference type="SAM" id="Phobius"/>
    </source>
</evidence>
<dbReference type="Proteomes" id="UP000823046">
    <property type="component" value="Unassembled WGS sequence"/>
</dbReference>
<keyword evidence="2" id="KW-0812">Transmembrane</keyword>
<proteinExistence type="predicted"/>
<dbReference type="PRINTS" id="PR00625">
    <property type="entry name" value="JDOMAIN"/>
</dbReference>
<evidence type="ECO:0000259" key="3">
    <source>
        <dbReference type="PROSITE" id="PS50076"/>
    </source>
</evidence>
<protein>
    <submittedName>
        <fullName evidence="4">Chaperone protein DnaJ 2</fullName>
    </submittedName>
</protein>
<feature type="transmembrane region" description="Helical" evidence="2">
    <location>
        <begin position="403"/>
        <end position="421"/>
    </location>
</feature>
<dbReference type="EMBL" id="JADAQX010000167">
    <property type="protein sequence ID" value="KAF8821542.1"/>
    <property type="molecule type" value="Genomic_DNA"/>
</dbReference>
<dbReference type="PANTHER" id="PTHR44157:SF1">
    <property type="entry name" value="DNAJ HOMOLOG SUBFAMILY C MEMBER 11"/>
    <property type="match status" value="1"/>
</dbReference>
<dbReference type="InterPro" id="IPR001623">
    <property type="entry name" value="DnaJ_domain"/>
</dbReference>
<sequence length="598" mass="69292">MATHFGDSYDYYDILNVTRENSLEDIKASYRELSLLYHPDKQAAASENHVNGDSSAFIKIQNAYEVLSNDRLRYFYDKYGPEGLYLLNDVDNRTMQQTSTENPREENVNTVSSLTPMKEDWMTIEKRVQNLARNYKELGDMKLLNTAGVFTLAYSLPFLQPHKYSHLKSKWANIQFSSCMQQFGFTLNPFNFLSFTYLSHLQGNFVGGASLFQSWEVSTTRQINDSNSLTHSLHKQKNVLEGSLQWISKLTENQFGKLKLYFSQSIGTECQWKYKSIPHSLKCKFSLKDAEISIQGKMKIIWEKRKAFSFSPSVGIPFIAMTNMEWTWKPSIIKQLTKLKYRIEWSLFSLSLHMGIRRAGFSFDFPLELYSSEDIFIWSSPSIFYLLLISAMPPFLFHFMHKLYSWIYTAFHSSMIHGYFLQPLKVMTVRWELDKIFRIFKPSSSSQENSNLSVEKELQNRTLTVSSEIFVLEKQEIVYETYGYSVVSLYSVMMGGKTMADLKRNSEMSHDGLVIVEARFGDPSALDKEELDTTCVIDVSIPLMAKVRNSQLAMSSMSKKNLIGFYDPCAHKEVEPELLIRYKYAHYKSNETYAGRYA</sequence>
<dbReference type="PANTHER" id="PTHR44157">
    <property type="entry name" value="DNAJ HOMOLOG SUBFAMILY C MEMBER 11"/>
    <property type="match status" value="1"/>
</dbReference>
<dbReference type="CDD" id="cd06257">
    <property type="entry name" value="DnaJ"/>
    <property type="match status" value="1"/>
</dbReference>
<dbReference type="Pfam" id="PF11875">
    <property type="entry name" value="DnaJ-like_C11_C"/>
    <property type="match status" value="1"/>
</dbReference>
<keyword evidence="5" id="KW-1185">Reference proteome</keyword>
<dbReference type="Pfam" id="PF00226">
    <property type="entry name" value="DnaJ"/>
    <property type="match status" value="1"/>
</dbReference>
<dbReference type="InterPro" id="IPR024586">
    <property type="entry name" value="DnaJ-like_C11_C"/>
</dbReference>
<dbReference type="PROSITE" id="PS50076">
    <property type="entry name" value="DNAJ_2"/>
    <property type="match status" value="1"/>
</dbReference>
<accession>A0ABQ7JC05</accession>
<keyword evidence="1" id="KW-0143">Chaperone</keyword>
<name>A0ABQ7JC05_9APIC</name>